<evidence type="ECO:0000313" key="3">
    <source>
        <dbReference type="Proteomes" id="UP001186944"/>
    </source>
</evidence>
<dbReference type="Gene3D" id="3.30.710.10">
    <property type="entry name" value="Potassium Channel Kv1.1, Chain A"/>
    <property type="match status" value="1"/>
</dbReference>
<protein>
    <recommendedName>
        <fullName evidence="1">BTB domain-containing protein</fullName>
    </recommendedName>
</protein>
<comment type="caution">
    <text evidence="2">The sequence shown here is derived from an EMBL/GenBank/DDBJ whole genome shotgun (WGS) entry which is preliminary data.</text>
</comment>
<evidence type="ECO:0000259" key="1">
    <source>
        <dbReference type="PROSITE" id="PS50097"/>
    </source>
</evidence>
<dbReference type="EMBL" id="VSWD01000005">
    <property type="protein sequence ID" value="KAK3102117.1"/>
    <property type="molecule type" value="Genomic_DNA"/>
</dbReference>
<accession>A0AA88YIJ5</accession>
<keyword evidence="3" id="KW-1185">Reference proteome</keyword>
<dbReference type="InterPro" id="IPR003131">
    <property type="entry name" value="T1-type_BTB"/>
</dbReference>
<dbReference type="AlphaFoldDB" id="A0AA88YIJ5"/>
<sequence length="207" mass="24295">MSFEEIVNINVGGVKYSTYRSTLCKYPNSRLGAMFDGKIESERDQKGRIFIDRNGRIFEYVLDYLRSGQLTLPRDLNDVDILRKELDFYGIHDMQGILRQFKEEGESQSRKESLEAWWQVQWVLTKRDDVVIYGLKDSVLSVFPEAEEIQKEEDRIKCTVKGMGRFVVREKLLNEGWKLNGFSVHTLPTQKGNKIFHTDVFIMEKRI</sequence>
<dbReference type="PANTHER" id="PTHR14499">
    <property type="entry name" value="POTASSIUM CHANNEL TETRAMERIZATION DOMAIN-CONTAINING"/>
    <property type="match status" value="1"/>
</dbReference>
<gene>
    <name evidence="2" type="ORF">FSP39_008910</name>
</gene>
<dbReference type="GO" id="GO:0051260">
    <property type="term" value="P:protein homooligomerization"/>
    <property type="evidence" value="ECO:0007669"/>
    <property type="project" value="InterPro"/>
</dbReference>
<dbReference type="InterPro" id="IPR000210">
    <property type="entry name" value="BTB/POZ_dom"/>
</dbReference>
<dbReference type="SMART" id="SM00225">
    <property type="entry name" value="BTB"/>
    <property type="match status" value="1"/>
</dbReference>
<reference evidence="2" key="1">
    <citation type="submission" date="2019-08" db="EMBL/GenBank/DDBJ databases">
        <title>The improved chromosome-level genome for the pearl oyster Pinctada fucata martensii using PacBio sequencing and Hi-C.</title>
        <authorList>
            <person name="Zheng Z."/>
        </authorList>
    </citation>
    <scope>NUCLEOTIDE SEQUENCE</scope>
    <source>
        <strain evidence="2">ZZ-2019</strain>
        <tissue evidence="2">Adductor muscle</tissue>
    </source>
</reference>
<dbReference type="InterPro" id="IPR011333">
    <property type="entry name" value="SKP1/BTB/POZ_sf"/>
</dbReference>
<dbReference type="Proteomes" id="UP001186944">
    <property type="component" value="Unassembled WGS sequence"/>
</dbReference>
<dbReference type="PROSITE" id="PS50097">
    <property type="entry name" value="BTB"/>
    <property type="match status" value="1"/>
</dbReference>
<proteinExistence type="predicted"/>
<dbReference type="SUPFAM" id="SSF54695">
    <property type="entry name" value="POZ domain"/>
    <property type="match status" value="1"/>
</dbReference>
<organism evidence="2 3">
    <name type="scientific">Pinctada imbricata</name>
    <name type="common">Atlantic pearl-oyster</name>
    <name type="synonym">Pinctada martensii</name>
    <dbReference type="NCBI Taxonomy" id="66713"/>
    <lineage>
        <taxon>Eukaryota</taxon>
        <taxon>Metazoa</taxon>
        <taxon>Spiralia</taxon>
        <taxon>Lophotrochozoa</taxon>
        <taxon>Mollusca</taxon>
        <taxon>Bivalvia</taxon>
        <taxon>Autobranchia</taxon>
        <taxon>Pteriomorphia</taxon>
        <taxon>Pterioida</taxon>
        <taxon>Pterioidea</taxon>
        <taxon>Pteriidae</taxon>
        <taxon>Pinctada</taxon>
    </lineage>
</organism>
<dbReference type="Pfam" id="PF02214">
    <property type="entry name" value="BTB_2"/>
    <property type="match status" value="1"/>
</dbReference>
<dbReference type="PANTHER" id="PTHR14499:SF136">
    <property type="entry name" value="GH08630P"/>
    <property type="match status" value="1"/>
</dbReference>
<feature type="domain" description="BTB" evidence="1">
    <location>
        <begin position="5"/>
        <end position="74"/>
    </location>
</feature>
<name>A0AA88YIJ5_PINIB</name>
<evidence type="ECO:0000313" key="2">
    <source>
        <dbReference type="EMBL" id="KAK3102117.1"/>
    </source>
</evidence>